<dbReference type="InterPro" id="IPR011624">
    <property type="entry name" value="Metal-dep_PHydrolase_7TM_extra"/>
</dbReference>
<proteinExistence type="predicted"/>
<comment type="caution">
    <text evidence="3">The sequence shown here is derived from an EMBL/GenBank/DDBJ whole genome shotgun (WGS) entry which is preliminary data.</text>
</comment>
<dbReference type="InterPro" id="IPR052722">
    <property type="entry name" value="PgpH_phosphodiesterase"/>
</dbReference>
<dbReference type="SMART" id="SM00471">
    <property type="entry name" value="HDc"/>
    <property type="match status" value="1"/>
</dbReference>
<feature type="transmembrane region" description="Helical" evidence="1">
    <location>
        <begin position="305"/>
        <end position="325"/>
    </location>
</feature>
<accession>A0ABR7TAP9</accession>
<dbReference type="PANTHER" id="PTHR36442">
    <property type="entry name" value="CYCLIC-DI-AMP PHOSPHODIESTERASE PGPH"/>
    <property type="match status" value="1"/>
</dbReference>
<dbReference type="InterPro" id="IPR006674">
    <property type="entry name" value="HD_domain"/>
</dbReference>
<feature type="transmembrane region" description="Helical" evidence="1">
    <location>
        <begin position="467"/>
        <end position="489"/>
    </location>
</feature>
<keyword evidence="4" id="KW-1185">Reference proteome</keyword>
<keyword evidence="1" id="KW-0472">Membrane</keyword>
<organism evidence="3 4">
    <name type="scientific">Carnobacterium inhibens</name>
    <dbReference type="NCBI Taxonomy" id="147709"/>
    <lineage>
        <taxon>Bacteria</taxon>
        <taxon>Bacillati</taxon>
        <taxon>Bacillota</taxon>
        <taxon>Bacilli</taxon>
        <taxon>Lactobacillales</taxon>
        <taxon>Carnobacteriaceae</taxon>
        <taxon>Carnobacterium</taxon>
    </lineage>
</organism>
<dbReference type="SUPFAM" id="SSF109604">
    <property type="entry name" value="HD-domain/PDEase-like"/>
    <property type="match status" value="1"/>
</dbReference>
<protein>
    <submittedName>
        <fullName evidence="3">HDIG domain-containing protein</fullName>
    </submittedName>
</protein>
<dbReference type="Pfam" id="PF01966">
    <property type="entry name" value="HD"/>
    <property type="match status" value="1"/>
</dbReference>
<dbReference type="Pfam" id="PF07697">
    <property type="entry name" value="7TMR-HDED"/>
    <property type="match status" value="1"/>
</dbReference>
<dbReference type="InterPro" id="IPR006675">
    <property type="entry name" value="HDIG_dom"/>
</dbReference>
<feature type="transmembrane region" description="Helical" evidence="1">
    <location>
        <begin position="386"/>
        <end position="403"/>
    </location>
</feature>
<name>A0ABR7TAP9_9LACT</name>
<feature type="transmembrane region" description="Helical" evidence="1">
    <location>
        <begin position="12"/>
        <end position="33"/>
    </location>
</feature>
<keyword evidence="1" id="KW-0812">Transmembrane</keyword>
<sequence>MRRNLRRLQKKMGNFYIPSILLLSSVALFFIMYSTVKPKALDIKLFQVAEETIRANATVEDTEKTEENKETIAATVSPVYTYNSDLKDLQTSKIEILFATIDEIKQDADKKYQDDLKEARKKASENNSSITSQELAEIKVNKLTNEELLGLFKEKLNNLEDSTKEFIEMLPDWAVLDLIEIDQSVLTSMKESITSVVSEFMSQPIKNEELNDIKLEANNNLDYSDLDSNNQRIASLIIDNAIVENNIYNANATEQKKEEEKANVQPALILQGQVIVQEGHVVDSNDMHQLELLGMLDDTSSRQSLYGLIVLIFTQALLLFYLGKFKKEDEVDHGSQVTFYSLIMIASLLLMKSLQLIQDTDLEYIGLLFPAALGSMLLTAFGSRRFGILANGFTAVFSIFIFSPDSGTSFSIVLVLFYLLSGMMGTMITRKKITTQFWTSFIWVTVFNALFILSFILYLNIHIWSHQVFLMIIYALSSGIISYLLAILLTPYVEVLFKDNAVLTLTELSNPNSPLLKELLTKAPGTYHHSLMVANLSANAVGAIGGDSLFARVACYYHDVGKLRHSLFFVENLPPGMENPHNLLTPFESKEIIFGHVSEGVKMLEKAKFPQSIIDICAQHHGTTLMKYFYVTAKEQDDTVTESDFRYPGSKPQTKEAAVINIADSAEAATRAMSHPTKETIEKFVHDLINSRITDGQFDECSISLQELKIVEKAICEGLNGTFHSRIEYPALKKE</sequence>
<dbReference type="Gene3D" id="1.10.3210.10">
    <property type="entry name" value="Hypothetical protein af1432"/>
    <property type="match status" value="1"/>
</dbReference>
<gene>
    <name evidence="3" type="ORF">GLO26_03270</name>
</gene>
<evidence type="ECO:0000313" key="3">
    <source>
        <dbReference type="EMBL" id="MBC9824850.1"/>
    </source>
</evidence>
<evidence type="ECO:0000256" key="1">
    <source>
        <dbReference type="SAM" id="Phobius"/>
    </source>
</evidence>
<dbReference type="NCBIfam" id="TIGR00277">
    <property type="entry name" value="HDIG"/>
    <property type="match status" value="1"/>
</dbReference>
<keyword evidence="1" id="KW-1133">Transmembrane helix</keyword>
<dbReference type="CDD" id="cd00077">
    <property type="entry name" value="HDc"/>
    <property type="match status" value="1"/>
</dbReference>
<reference evidence="3 4" key="1">
    <citation type="journal article" date="2020" name="Microorganisms">
        <title>New Insight into Antimicrobial Compounds from Food and Marine-Sourced Carnobacterium Species through Phenotype and Genome Analyses.</title>
        <authorList>
            <person name="Begrem S."/>
            <person name="Ivaniuk F."/>
            <person name="Gigout-Chevalier F."/>
            <person name="Kolypczuk L."/>
            <person name="Bonnetot S."/>
            <person name="Leroi F."/>
            <person name="Grovel O."/>
            <person name="Delbarre-Ladrat C."/>
            <person name="Passerini D."/>
        </authorList>
    </citation>
    <scope>NUCLEOTIDE SEQUENCE [LARGE SCALE GENOMIC DNA]</scope>
    <source>
        <strain evidence="3 4">MIP2551</strain>
    </source>
</reference>
<evidence type="ECO:0000313" key="4">
    <source>
        <dbReference type="Proteomes" id="UP000638836"/>
    </source>
</evidence>
<feature type="transmembrane region" description="Helical" evidence="1">
    <location>
        <begin position="409"/>
        <end position="429"/>
    </location>
</feature>
<dbReference type="PANTHER" id="PTHR36442:SF1">
    <property type="entry name" value="CYCLIC-DI-AMP PHOSPHODIESTERASE PGPH"/>
    <property type="match status" value="1"/>
</dbReference>
<dbReference type="EMBL" id="WNJQ01000002">
    <property type="protein sequence ID" value="MBC9824850.1"/>
    <property type="molecule type" value="Genomic_DNA"/>
</dbReference>
<dbReference type="InterPro" id="IPR003607">
    <property type="entry name" value="HD/PDEase_dom"/>
</dbReference>
<feature type="transmembrane region" description="Helical" evidence="1">
    <location>
        <begin position="441"/>
        <end position="461"/>
    </location>
</feature>
<feature type="transmembrane region" description="Helical" evidence="1">
    <location>
        <begin position="337"/>
        <end position="358"/>
    </location>
</feature>
<feature type="domain" description="HD/PDEase" evidence="2">
    <location>
        <begin position="522"/>
        <end position="678"/>
    </location>
</feature>
<dbReference type="RefSeq" id="WP_023177896.1">
    <property type="nucleotide sequence ID" value="NZ_WNJQ01000002.1"/>
</dbReference>
<dbReference type="InterPro" id="IPR011621">
    <property type="entry name" value="Metal-dep_PHydrolase_7TM_intra"/>
</dbReference>
<dbReference type="Proteomes" id="UP000638836">
    <property type="component" value="Unassembled WGS sequence"/>
</dbReference>
<evidence type="ECO:0000259" key="2">
    <source>
        <dbReference type="SMART" id="SM00471"/>
    </source>
</evidence>
<dbReference type="Pfam" id="PF07698">
    <property type="entry name" value="7TM-7TMR_HD"/>
    <property type="match status" value="1"/>
</dbReference>